<name>A0A4R1Q1Q1_9FIRM</name>
<reference evidence="2 3" key="1">
    <citation type="submission" date="2019-03" db="EMBL/GenBank/DDBJ databases">
        <title>Genomic Encyclopedia of Type Strains, Phase IV (KMG-IV): sequencing the most valuable type-strain genomes for metagenomic binning, comparative biology and taxonomic classification.</title>
        <authorList>
            <person name="Goeker M."/>
        </authorList>
    </citation>
    <scope>NUCLEOTIDE SEQUENCE [LARGE SCALE GENOMIC DNA]</scope>
    <source>
        <strain evidence="2 3">DSM 15969</strain>
    </source>
</reference>
<comment type="caution">
    <text evidence="2">The sequence shown here is derived from an EMBL/GenBank/DDBJ whole genome shotgun (WGS) entry which is preliminary data.</text>
</comment>
<gene>
    <name evidence="2" type="ORF">EV210_104241</name>
</gene>
<sequence length="54" mass="6364">MSMERPDVKTYKMTPEEIEKLLSAKFGTKIEPVNNAKLAKQRQQRARRDENKTE</sequence>
<evidence type="ECO:0000313" key="2">
    <source>
        <dbReference type="EMBL" id="TCL38258.1"/>
    </source>
</evidence>
<dbReference type="AlphaFoldDB" id="A0A4R1Q1Q1"/>
<evidence type="ECO:0000313" key="3">
    <source>
        <dbReference type="Proteomes" id="UP000295063"/>
    </source>
</evidence>
<dbReference type="Proteomes" id="UP000295063">
    <property type="component" value="Unassembled WGS sequence"/>
</dbReference>
<evidence type="ECO:0000256" key="1">
    <source>
        <dbReference type="SAM" id="MobiDB-lite"/>
    </source>
</evidence>
<dbReference type="RefSeq" id="WP_165898829.1">
    <property type="nucleotide sequence ID" value="NZ_DAIMLW010000251.1"/>
</dbReference>
<dbReference type="EMBL" id="SLUI01000004">
    <property type="protein sequence ID" value="TCL38258.1"/>
    <property type="molecule type" value="Genomic_DNA"/>
</dbReference>
<feature type="region of interest" description="Disordered" evidence="1">
    <location>
        <begin position="33"/>
        <end position="54"/>
    </location>
</feature>
<protein>
    <submittedName>
        <fullName evidence="2">Uncharacterized protein</fullName>
    </submittedName>
</protein>
<keyword evidence="3" id="KW-1185">Reference proteome</keyword>
<organism evidence="2 3">
    <name type="scientific">Anaerospora hongkongensis</name>
    <dbReference type="NCBI Taxonomy" id="244830"/>
    <lineage>
        <taxon>Bacteria</taxon>
        <taxon>Bacillati</taxon>
        <taxon>Bacillota</taxon>
        <taxon>Negativicutes</taxon>
        <taxon>Selenomonadales</taxon>
        <taxon>Sporomusaceae</taxon>
        <taxon>Anaerospora</taxon>
    </lineage>
</organism>
<proteinExistence type="predicted"/>
<accession>A0A4R1Q1Q1</accession>